<accession>A0AA35X0X5</accession>
<dbReference type="GO" id="GO:0019773">
    <property type="term" value="C:proteasome core complex, alpha-subunit complex"/>
    <property type="evidence" value="ECO:0007669"/>
    <property type="project" value="UniProtKB-UniRule"/>
</dbReference>
<evidence type="ECO:0000313" key="7">
    <source>
        <dbReference type="EMBL" id="CAI8041243.1"/>
    </source>
</evidence>
<comment type="subcellular location">
    <subcellularLocation>
        <location evidence="5">Cytoplasm</location>
    </subcellularLocation>
    <subcellularLocation>
        <location evidence="5">Nucleus</location>
    </subcellularLocation>
</comment>
<proteinExistence type="inferred from homology"/>
<evidence type="ECO:0000256" key="1">
    <source>
        <dbReference type="ARBA" id="ARBA00022490"/>
    </source>
</evidence>
<dbReference type="InterPro" id="IPR029055">
    <property type="entry name" value="Ntn_hydrolases_N"/>
</dbReference>
<dbReference type="Pfam" id="PF10584">
    <property type="entry name" value="Proteasome_A_N"/>
    <property type="match status" value="1"/>
</dbReference>
<reference evidence="7" key="1">
    <citation type="submission" date="2023-03" db="EMBL/GenBank/DDBJ databases">
        <authorList>
            <person name="Steffen K."/>
            <person name="Cardenas P."/>
        </authorList>
    </citation>
    <scope>NUCLEOTIDE SEQUENCE</scope>
</reference>
<dbReference type="InterPro" id="IPR001353">
    <property type="entry name" value="Proteasome_sua/b"/>
</dbReference>
<dbReference type="AlphaFoldDB" id="A0AA35X0X5"/>
<keyword evidence="1 5" id="KW-0963">Cytoplasm</keyword>
<evidence type="ECO:0000256" key="2">
    <source>
        <dbReference type="ARBA" id="ARBA00022942"/>
    </source>
</evidence>
<dbReference type="InterPro" id="IPR050115">
    <property type="entry name" value="Proteasome_alpha"/>
</dbReference>
<protein>
    <recommendedName>
        <fullName evidence="5">Proteasome subunit alpha type</fullName>
    </recommendedName>
</protein>
<dbReference type="PANTHER" id="PTHR11599">
    <property type="entry name" value="PROTEASOME SUBUNIT ALPHA/BETA"/>
    <property type="match status" value="1"/>
</dbReference>
<dbReference type="SMART" id="SM00948">
    <property type="entry name" value="Proteasome_A_N"/>
    <property type="match status" value="1"/>
</dbReference>
<comment type="similarity">
    <text evidence="4 5">Belongs to the peptidase T1A family.</text>
</comment>
<evidence type="ECO:0000256" key="3">
    <source>
        <dbReference type="ARBA" id="ARBA00023242"/>
    </source>
</evidence>
<dbReference type="GO" id="GO:0043161">
    <property type="term" value="P:proteasome-mediated ubiquitin-dependent protein catabolic process"/>
    <property type="evidence" value="ECO:0007669"/>
    <property type="project" value="InterPro"/>
</dbReference>
<feature type="domain" description="Proteasome alpha-type subunits" evidence="6">
    <location>
        <begin position="48"/>
        <end position="70"/>
    </location>
</feature>
<dbReference type="InterPro" id="IPR033812">
    <property type="entry name" value="Proteasome_alpha_type_5"/>
</dbReference>
<dbReference type="SUPFAM" id="SSF56235">
    <property type="entry name" value="N-terminal nucleophile aminohydrolases (Ntn hydrolases)"/>
    <property type="match status" value="1"/>
</dbReference>
<dbReference type="CDD" id="cd03753">
    <property type="entry name" value="proteasome_alpha_type_5"/>
    <property type="match status" value="1"/>
</dbReference>
<evidence type="ECO:0000256" key="4">
    <source>
        <dbReference type="PROSITE-ProRule" id="PRU00808"/>
    </source>
</evidence>
<evidence type="ECO:0000256" key="5">
    <source>
        <dbReference type="RuleBase" id="RU000551"/>
    </source>
</evidence>
<dbReference type="InterPro" id="IPR000426">
    <property type="entry name" value="Proteasome_asu_N"/>
</dbReference>
<dbReference type="PROSITE" id="PS00388">
    <property type="entry name" value="PROTEASOME_ALPHA_1"/>
    <property type="match status" value="1"/>
</dbReference>
<name>A0AA35X0X5_GEOBA</name>
<dbReference type="GO" id="GO:0005829">
    <property type="term" value="C:cytosol"/>
    <property type="evidence" value="ECO:0007669"/>
    <property type="project" value="UniProtKB-ARBA"/>
</dbReference>
<comment type="caution">
    <text evidence="7">The sequence shown here is derived from an EMBL/GenBank/DDBJ whole genome shotgun (WGS) entry which is preliminary data.</text>
</comment>
<dbReference type="PROSITE" id="PS51475">
    <property type="entry name" value="PROTEASOME_ALPHA_2"/>
    <property type="match status" value="1"/>
</dbReference>
<dbReference type="EMBL" id="CASHTH010003176">
    <property type="protein sequence ID" value="CAI8041243.1"/>
    <property type="molecule type" value="Genomic_DNA"/>
</dbReference>
<organism evidence="7 8">
    <name type="scientific">Geodia barretti</name>
    <name type="common">Barrett's horny sponge</name>
    <dbReference type="NCBI Taxonomy" id="519541"/>
    <lineage>
        <taxon>Eukaryota</taxon>
        <taxon>Metazoa</taxon>
        <taxon>Porifera</taxon>
        <taxon>Demospongiae</taxon>
        <taxon>Heteroscleromorpha</taxon>
        <taxon>Tetractinellida</taxon>
        <taxon>Astrophorina</taxon>
        <taxon>Geodiidae</taxon>
        <taxon>Geodia</taxon>
    </lineage>
</organism>
<evidence type="ECO:0000259" key="6">
    <source>
        <dbReference type="PROSITE" id="PS00388"/>
    </source>
</evidence>
<dbReference type="Proteomes" id="UP001174909">
    <property type="component" value="Unassembled WGS sequence"/>
</dbReference>
<keyword evidence="3 5" id="KW-0539">Nucleus</keyword>
<dbReference type="Pfam" id="PF00227">
    <property type="entry name" value="Proteasome"/>
    <property type="match status" value="1"/>
</dbReference>
<keyword evidence="2 4" id="KW-0647">Proteasome</keyword>
<gene>
    <name evidence="7" type="ORF">GBAR_LOCUS22937</name>
</gene>
<sequence>ERAGFKGLLDFAAWTHEAKSISVAEQQQESFSIVRCRPSKMFLTRSEYDRGVNTFSPEGRIFQVEYAIEAIKLGSTAVGIRTAEGVLLAVEKRVTSSLMEPSSIEKILEIDSHIGCAMSGLIADSRTMVDRARVEAQSHWFMYNEPMSVESVTQSVSNLAMAFGKERRNKEEKAMSRPFGTALLIGGIDEDGPHLFHLDPSGTYTEYEAKAIGAGSEGAQTSLKEVFYKGITTKEAEEKLLTILKEVMEEKLTATNIEMASVLEGGKYQVYDKTKLEAIIERLRA</sequence>
<feature type="non-terminal residue" evidence="7">
    <location>
        <position position="1"/>
    </location>
</feature>
<dbReference type="InterPro" id="IPR023332">
    <property type="entry name" value="Proteasome_alpha-type"/>
</dbReference>
<dbReference type="GO" id="GO:0005634">
    <property type="term" value="C:nucleus"/>
    <property type="evidence" value="ECO:0007669"/>
    <property type="project" value="UniProtKB-SubCell"/>
</dbReference>
<dbReference type="Gene3D" id="3.60.20.10">
    <property type="entry name" value="Glutamine Phosphoribosylpyrophosphate, subunit 1, domain 1"/>
    <property type="match status" value="1"/>
</dbReference>
<evidence type="ECO:0000313" key="8">
    <source>
        <dbReference type="Proteomes" id="UP001174909"/>
    </source>
</evidence>
<comment type="subunit">
    <text evidence="5">The 26S proteasome consists of a 20S proteasome core and two 19S regulatory subunits.</text>
</comment>
<dbReference type="NCBIfam" id="NF003075">
    <property type="entry name" value="PRK03996.1"/>
    <property type="match status" value="1"/>
</dbReference>
<keyword evidence="8" id="KW-1185">Reference proteome</keyword>
<dbReference type="FunFam" id="3.60.20.10:FF:000019">
    <property type="entry name" value="Proteasome subunit alpha type"/>
    <property type="match status" value="1"/>
</dbReference>